<dbReference type="NCBIfam" id="TIGR00254">
    <property type="entry name" value="GGDEF"/>
    <property type="match status" value="1"/>
</dbReference>
<dbReference type="AlphaFoldDB" id="A0A411MHD6"/>
<feature type="domain" description="GGDEF" evidence="7">
    <location>
        <begin position="253"/>
        <end position="384"/>
    </location>
</feature>
<gene>
    <name evidence="8" type="ORF">EXN22_11485</name>
</gene>
<dbReference type="EC" id="2.7.7.65" evidence="3"/>
<comment type="cofactor">
    <cofactor evidence="1">
        <name>Mg(2+)</name>
        <dbReference type="ChEBI" id="CHEBI:18420"/>
    </cofactor>
</comment>
<dbReference type="GO" id="GO:0043709">
    <property type="term" value="P:cell adhesion involved in single-species biofilm formation"/>
    <property type="evidence" value="ECO:0007669"/>
    <property type="project" value="TreeGrafter"/>
</dbReference>
<comment type="catalytic activity">
    <reaction evidence="4">
        <text>2 GTP = 3',3'-c-di-GMP + 2 diphosphate</text>
        <dbReference type="Rhea" id="RHEA:24898"/>
        <dbReference type="ChEBI" id="CHEBI:33019"/>
        <dbReference type="ChEBI" id="CHEBI:37565"/>
        <dbReference type="ChEBI" id="CHEBI:58805"/>
        <dbReference type="EC" id="2.7.7.65"/>
    </reaction>
</comment>
<evidence type="ECO:0000256" key="2">
    <source>
        <dbReference type="ARBA" id="ARBA00004533"/>
    </source>
</evidence>
<keyword evidence="6" id="KW-1133">Transmembrane helix</keyword>
<dbReference type="PANTHER" id="PTHR45138">
    <property type="entry name" value="REGULATORY COMPONENTS OF SENSORY TRANSDUCTION SYSTEM"/>
    <property type="match status" value="1"/>
</dbReference>
<dbReference type="GO" id="GO:0052621">
    <property type="term" value="F:diguanylate cyclase activity"/>
    <property type="evidence" value="ECO:0007669"/>
    <property type="project" value="UniProtKB-EC"/>
</dbReference>
<dbReference type="Pfam" id="PF00990">
    <property type="entry name" value="GGDEF"/>
    <property type="match status" value="1"/>
</dbReference>
<name>A0A411MHD6_9PSED</name>
<dbReference type="GO" id="GO:1902201">
    <property type="term" value="P:negative regulation of bacterial-type flagellum-dependent cell motility"/>
    <property type="evidence" value="ECO:0007669"/>
    <property type="project" value="TreeGrafter"/>
</dbReference>
<evidence type="ECO:0000313" key="9">
    <source>
        <dbReference type="Proteomes" id="UP000291130"/>
    </source>
</evidence>
<dbReference type="RefSeq" id="WP_130264153.1">
    <property type="nucleotide sequence ID" value="NZ_CP035952.1"/>
</dbReference>
<dbReference type="PANTHER" id="PTHR45138:SF9">
    <property type="entry name" value="DIGUANYLATE CYCLASE DGCM-RELATED"/>
    <property type="match status" value="1"/>
</dbReference>
<dbReference type="GO" id="GO:0005886">
    <property type="term" value="C:plasma membrane"/>
    <property type="evidence" value="ECO:0007669"/>
    <property type="project" value="UniProtKB-SubCell"/>
</dbReference>
<protein>
    <recommendedName>
        <fullName evidence="3">diguanylate cyclase</fullName>
        <ecNumber evidence="3">2.7.7.65</ecNumber>
    </recommendedName>
</protein>
<evidence type="ECO:0000313" key="8">
    <source>
        <dbReference type="EMBL" id="QBF26283.1"/>
    </source>
</evidence>
<dbReference type="PROSITE" id="PS50887">
    <property type="entry name" value="GGDEF"/>
    <property type="match status" value="1"/>
</dbReference>
<feature type="transmembrane region" description="Helical" evidence="6">
    <location>
        <begin position="147"/>
        <end position="168"/>
    </location>
</feature>
<dbReference type="Proteomes" id="UP000291130">
    <property type="component" value="Chromosome"/>
</dbReference>
<feature type="transmembrane region" description="Helical" evidence="6">
    <location>
        <begin position="36"/>
        <end position="56"/>
    </location>
</feature>
<feature type="transmembrane region" description="Helical" evidence="6">
    <location>
        <begin position="93"/>
        <end position="114"/>
    </location>
</feature>
<feature type="transmembrane region" description="Helical" evidence="6">
    <location>
        <begin position="120"/>
        <end position="140"/>
    </location>
</feature>
<feature type="transmembrane region" description="Helical" evidence="6">
    <location>
        <begin position="6"/>
        <end position="24"/>
    </location>
</feature>
<proteinExistence type="predicted"/>
<accession>A0A411MHD6</accession>
<keyword evidence="9" id="KW-1185">Reference proteome</keyword>
<dbReference type="InterPro" id="IPR000160">
    <property type="entry name" value="GGDEF_dom"/>
</dbReference>
<reference evidence="8 9" key="1">
    <citation type="submission" date="2019-02" db="EMBL/GenBank/DDBJ databases">
        <title>Complete genome sequence of Pseudomonas sp. SNU WT1 isolated from rainbow trout.</title>
        <authorList>
            <person name="Oh W.T."/>
            <person name="Park S.C."/>
        </authorList>
    </citation>
    <scope>NUCLEOTIDE SEQUENCE [LARGE SCALE GENOMIC DNA]</scope>
    <source>
        <strain evidence="8 9">SNU WT1</strain>
    </source>
</reference>
<evidence type="ECO:0000256" key="6">
    <source>
        <dbReference type="SAM" id="Phobius"/>
    </source>
</evidence>
<feature type="region of interest" description="Disordered" evidence="5">
    <location>
        <begin position="377"/>
        <end position="397"/>
    </location>
</feature>
<keyword evidence="6" id="KW-0812">Transmembrane</keyword>
<dbReference type="SMART" id="SM00267">
    <property type="entry name" value="GGDEF"/>
    <property type="match status" value="1"/>
</dbReference>
<dbReference type="FunFam" id="3.30.70.270:FF:000001">
    <property type="entry name" value="Diguanylate cyclase domain protein"/>
    <property type="match status" value="1"/>
</dbReference>
<evidence type="ECO:0000256" key="4">
    <source>
        <dbReference type="ARBA" id="ARBA00034247"/>
    </source>
</evidence>
<dbReference type="EMBL" id="CP035952">
    <property type="protein sequence ID" value="QBF26283.1"/>
    <property type="molecule type" value="Genomic_DNA"/>
</dbReference>
<comment type="subcellular location">
    <subcellularLocation>
        <location evidence="2">Cell inner membrane</location>
    </subcellularLocation>
</comment>
<dbReference type="InterPro" id="IPR050469">
    <property type="entry name" value="Diguanylate_Cyclase"/>
</dbReference>
<sequence length="397" mass="43282">MLLSIPTLLLVAVFIFALMGLLTLHAWSRGVREQTLGYLGGMLLLAALGVTLISLRGIVYEFVALVLGNIVLLLAAALNWTSMRVFAGRAPHLPGIAAGALLWAAWGLTPSFYADLGQRVSLYSLLVSVYGGLSMFELWRVRQRLEVAYLPAVLLMVIHTVFYAVRALADHGLSLQHAIAGEGSGTGFFSFMLFESMLYAIGIAYVTLAMVRERTELKFKAAAYADPLTGIGNRRAFMAQGEQLLANCARRGQSVALLLCDLDHFKRLNDVYGHQTGDQALIAFSQVTRQSVRQEDVFGRIGGEEFACLLANTDEPTALRVAQRICNNFYQWPLLEPGLLSVSVGIVSSGNPAEHDLSRLLSMADSALYGAKHQGRNRVQLYQPPSEPAPQLPARSA</sequence>
<dbReference type="OrthoDB" id="9812260at2"/>
<evidence type="ECO:0000256" key="3">
    <source>
        <dbReference type="ARBA" id="ARBA00012528"/>
    </source>
</evidence>
<dbReference type="InterPro" id="IPR043128">
    <property type="entry name" value="Rev_trsase/Diguanyl_cyclase"/>
</dbReference>
<feature type="transmembrane region" description="Helical" evidence="6">
    <location>
        <begin position="62"/>
        <end position="81"/>
    </location>
</feature>
<dbReference type="Gene3D" id="3.30.70.270">
    <property type="match status" value="1"/>
</dbReference>
<dbReference type="KEGG" id="ptk:EXN22_11485"/>
<feature type="transmembrane region" description="Helical" evidence="6">
    <location>
        <begin position="188"/>
        <end position="211"/>
    </location>
</feature>
<dbReference type="CDD" id="cd01949">
    <property type="entry name" value="GGDEF"/>
    <property type="match status" value="1"/>
</dbReference>
<evidence type="ECO:0000256" key="1">
    <source>
        <dbReference type="ARBA" id="ARBA00001946"/>
    </source>
</evidence>
<evidence type="ECO:0000256" key="5">
    <source>
        <dbReference type="SAM" id="MobiDB-lite"/>
    </source>
</evidence>
<evidence type="ECO:0000259" key="7">
    <source>
        <dbReference type="PROSITE" id="PS50887"/>
    </source>
</evidence>
<keyword evidence="6" id="KW-0472">Membrane</keyword>
<dbReference type="InterPro" id="IPR029787">
    <property type="entry name" value="Nucleotide_cyclase"/>
</dbReference>
<dbReference type="SUPFAM" id="SSF55073">
    <property type="entry name" value="Nucleotide cyclase"/>
    <property type="match status" value="1"/>
</dbReference>
<organism evidence="8 9">
    <name type="scientific">Pseudomonas tructae</name>
    <dbReference type="NCBI Taxonomy" id="2518644"/>
    <lineage>
        <taxon>Bacteria</taxon>
        <taxon>Pseudomonadati</taxon>
        <taxon>Pseudomonadota</taxon>
        <taxon>Gammaproteobacteria</taxon>
        <taxon>Pseudomonadales</taxon>
        <taxon>Pseudomonadaceae</taxon>
        <taxon>Pseudomonas</taxon>
    </lineage>
</organism>